<sequence length="395" mass="40726">MRAALSSIMTPNNRDTQEEAGMSDWRMVCEACGHEEPLDTAAWRCPACGGAFGITGPDRLAPAAIDPDAPGLWRYRAILPVPLEAARPLGEGMTPLVPGTLLGRRVLFKLDGLLPTGSFKDRGAAVLVAHLRRLGRQRIIVDSSGNAAAAMAGYSAAAGLACTVYAPASASPGKLVQSRAYGATVVPVEGNREAVAAAAQQAAADDPSAFYASHNWHPVFVEGVKTWLLEVWEQLGQQLPAACFIPTGGGSALIGAWRATTALPGPAPALVAAQPAACAPLVAAVQASTEVTPITPGDTIAEGTRIGAPARPRQMLAAVRETGGWAEAVPEEEIVAALRELWGQGLYVEPTAAVGAAAFRQAVRRGHPIPEGEVVVLLTGSGLKAAPDMVAALLG</sequence>
<keyword evidence="6" id="KW-1185">Reference proteome</keyword>
<evidence type="ECO:0000259" key="4">
    <source>
        <dbReference type="Pfam" id="PF00291"/>
    </source>
</evidence>
<dbReference type="InterPro" id="IPR000634">
    <property type="entry name" value="Ser/Thr_deHydtase_PyrdxlP-BS"/>
</dbReference>
<reference evidence="5 6" key="2">
    <citation type="journal article" date="2010" name="Stand. Genomic Sci.">
        <title>Complete genome sequence of Desulfohalobium retbaense type strain (HR(100)).</title>
        <authorList>
            <person name="Spring S."/>
            <person name="Nolan M."/>
            <person name="Lapidus A."/>
            <person name="Glavina Del Rio T."/>
            <person name="Copeland A."/>
            <person name="Tice H."/>
            <person name="Cheng J.F."/>
            <person name="Lucas S."/>
            <person name="Land M."/>
            <person name="Chen F."/>
            <person name="Bruce D."/>
            <person name="Goodwin L."/>
            <person name="Pitluck S."/>
            <person name="Ivanova N."/>
            <person name="Mavromatis K."/>
            <person name="Mikhailova N."/>
            <person name="Pati A."/>
            <person name="Chen A."/>
            <person name="Palaniappan K."/>
            <person name="Hauser L."/>
            <person name="Chang Y.J."/>
            <person name="Jeffries C.D."/>
            <person name="Munk C."/>
            <person name="Kiss H."/>
            <person name="Chain P."/>
            <person name="Han C."/>
            <person name="Brettin T."/>
            <person name="Detter J.C."/>
            <person name="Schuler E."/>
            <person name="Goker M."/>
            <person name="Rohde M."/>
            <person name="Bristow J."/>
            <person name="Eisen J.A."/>
            <person name="Markowitz V."/>
            <person name="Hugenholtz P."/>
            <person name="Kyrpides N.C."/>
            <person name="Klenk H.P."/>
        </authorList>
    </citation>
    <scope>NUCLEOTIDE SEQUENCE [LARGE SCALE GENOMIC DNA]</scope>
    <source>
        <strain evidence="6">ATCC 49802 / DSM 20745 / S 6022</strain>
    </source>
</reference>
<dbReference type="GO" id="GO:0009097">
    <property type="term" value="P:isoleucine biosynthetic process"/>
    <property type="evidence" value="ECO:0007669"/>
    <property type="project" value="TreeGrafter"/>
</dbReference>
<evidence type="ECO:0000313" key="6">
    <source>
        <dbReference type="Proteomes" id="UP000002027"/>
    </source>
</evidence>
<evidence type="ECO:0000313" key="5">
    <source>
        <dbReference type="EMBL" id="ACZ40798.1"/>
    </source>
</evidence>
<dbReference type="GO" id="GO:0004794">
    <property type="term" value="F:threonine deaminase activity"/>
    <property type="evidence" value="ECO:0007669"/>
    <property type="project" value="TreeGrafter"/>
</dbReference>
<keyword evidence="3" id="KW-0456">Lyase</keyword>
<dbReference type="PROSITE" id="PS00165">
    <property type="entry name" value="DEHYDRATASE_SER_THR"/>
    <property type="match status" value="1"/>
</dbReference>
<keyword evidence="2" id="KW-0663">Pyridoxal phosphate</keyword>
<dbReference type="InterPro" id="IPR001926">
    <property type="entry name" value="TrpB-like_PALP"/>
</dbReference>
<evidence type="ECO:0000256" key="3">
    <source>
        <dbReference type="ARBA" id="ARBA00023239"/>
    </source>
</evidence>
<dbReference type="STRING" id="479434.Sthe_3398"/>
<dbReference type="GO" id="GO:0006567">
    <property type="term" value="P:L-threonine catabolic process"/>
    <property type="evidence" value="ECO:0007669"/>
    <property type="project" value="TreeGrafter"/>
</dbReference>
<name>D1CAF5_SPHTD</name>
<feature type="domain" description="Tryptophan synthase beta chain-like PALP" evidence="4">
    <location>
        <begin position="89"/>
        <end position="380"/>
    </location>
</feature>
<proteinExistence type="predicted"/>
<dbReference type="HOGENOM" id="CLU_028142_4_0_0"/>
<accession>D1CAF5</accession>
<dbReference type="Pfam" id="PF00291">
    <property type="entry name" value="PALP"/>
    <property type="match status" value="1"/>
</dbReference>
<dbReference type="Gene3D" id="3.40.50.1100">
    <property type="match status" value="2"/>
</dbReference>
<evidence type="ECO:0000256" key="2">
    <source>
        <dbReference type="ARBA" id="ARBA00022898"/>
    </source>
</evidence>
<dbReference type="PANTHER" id="PTHR48078:SF6">
    <property type="entry name" value="L-THREONINE DEHYDRATASE CATABOLIC TDCB"/>
    <property type="match status" value="1"/>
</dbReference>
<dbReference type="eggNOG" id="COG0498">
    <property type="taxonomic scope" value="Bacteria"/>
</dbReference>
<dbReference type="GO" id="GO:0006565">
    <property type="term" value="P:L-serine catabolic process"/>
    <property type="evidence" value="ECO:0007669"/>
    <property type="project" value="TreeGrafter"/>
</dbReference>
<dbReference type="PANTHER" id="PTHR48078">
    <property type="entry name" value="THREONINE DEHYDRATASE, MITOCHONDRIAL-RELATED"/>
    <property type="match status" value="1"/>
</dbReference>
<dbReference type="AlphaFoldDB" id="D1CAF5"/>
<dbReference type="Proteomes" id="UP000002027">
    <property type="component" value="Chromosome 2"/>
</dbReference>
<protein>
    <submittedName>
        <fullName evidence="5">Pyridoxal-5'-phosphate-dependent protein beta subunit</fullName>
    </submittedName>
</protein>
<dbReference type="EMBL" id="CP001824">
    <property type="protein sequence ID" value="ACZ40798.1"/>
    <property type="molecule type" value="Genomic_DNA"/>
</dbReference>
<organism evidence="5 6">
    <name type="scientific">Sphaerobacter thermophilus (strain ATCC 49802 / DSM 20745 / KCCM 41009 / NCIMB 13125 / S 6022)</name>
    <dbReference type="NCBI Taxonomy" id="479434"/>
    <lineage>
        <taxon>Bacteria</taxon>
        <taxon>Pseudomonadati</taxon>
        <taxon>Thermomicrobiota</taxon>
        <taxon>Thermomicrobia</taxon>
        <taxon>Sphaerobacterales</taxon>
        <taxon>Sphaerobacterineae</taxon>
        <taxon>Sphaerobacteraceae</taxon>
        <taxon>Sphaerobacter</taxon>
    </lineage>
</organism>
<dbReference type="InParanoid" id="D1CAF5"/>
<dbReference type="KEGG" id="sti:Sthe_3398"/>
<gene>
    <name evidence="5" type="ordered locus">Sthe_3398</name>
</gene>
<dbReference type="GO" id="GO:0003941">
    <property type="term" value="F:L-serine ammonia-lyase activity"/>
    <property type="evidence" value="ECO:0007669"/>
    <property type="project" value="TreeGrafter"/>
</dbReference>
<dbReference type="GO" id="GO:0030170">
    <property type="term" value="F:pyridoxal phosphate binding"/>
    <property type="evidence" value="ECO:0007669"/>
    <property type="project" value="InterPro"/>
</dbReference>
<evidence type="ECO:0000256" key="1">
    <source>
        <dbReference type="ARBA" id="ARBA00001933"/>
    </source>
</evidence>
<dbReference type="InterPro" id="IPR050147">
    <property type="entry name" value="Ser/Thr_Dehydratase"/>
</dbReference>
<comment type="cofactor">
    <cofactor evidence="1">
        <name>pyridoxal 5'-phosphate</name>
        <dbReference type="ChEBI" id="CHEBI:597326"/>
    </cofactor>
</comment>
<reference evidence="6" key="1">
    <citation type="submission" date="2009-11" db="EMBL/GenBank/DDBJ databases">
        <title>The complete chromosome 2 of Sphaerobacter thermophilus DSM 20745.</title>
        <authorList>
            <person name="Lucas S."/>
            <person name="Copeland A."/>
            <person name="Lapidus A."/>
            <person name="Glavina del Rio T."/>
            <person name="Dalin E."/>
            <person name="Tice H."/>
            <person name="Bruce D."/>
            <person name="Goodwin L."/>
            <person name="Pitluck S."/>
            <person name="Kyrpides N."/>
            <person name="Mavromatis K."/>
            <person name="Ivanova N."/>
            <person name="Mikhailova N."/>
            <person name="LaButti K.M."/>
            <person name="Clum A."/>
            <person name="Sun H.I."/>
            <person name="Brettin T."/>
            <person name="Detter J.C."/>
            <person name="Han C."/>
            <person name="Larimer F."/>
            <person name="Land M."/>
            <person name="Hauser L."/>
            <person name="Markowitz V."/>
            <person name="Cheng J.F."/>
            <person name="Hugenholtz P."/>
            <person name="Woyke T."/>
            <person name="Wu D."/>
            <person name="Steenblock K."/>
            <person name="Schneider S."/>
            <person name="Pukall R."/>
            <person name="Goeker M."/>
            <person name="Klenk H.P."/>
            <person name="Eisen J.A."/>
        </authorList>
    </citation>
    <scope>NUCLEOTIDE SEQUENCE [LARGE SCALE GENOMIC DNA]</scope>
    <source>
        <strain evidence="6">ATCC 49802 / DSM 20745 / S 6022</strain>
    </source>
</reference>
<dbReference type="InterPro" id="IPR036052">
    <property type="entry name" value="TrpB-like_PALP_sf"/>
</dbReference>
<dbReference type="SUPFAM" id="SSF53686">
    <property type="entry name" value="Tryptophan synthase beta subunit-like PLP-dependent enzymes"/>
    <property type="match status" value="1"/>
</dbReference>
<dbReference type="CDD" id="cd00350">
    <property type="entry name" value="rubredoxin_like"/>
    <property type="match status" value="1"/>
</dbReference>